<evidence type="ECO:0000313" key="14">
    <source>
        <dbReference type="EMBL" id="GAA0392789.1"/>
    </source>
</evidence>
<dbReference type="InterPro" id="IPR037010">
    <property type="entry name" value="VitB12-dep_Met_synth_activ_sf"/>
</dbReference>
<keyword evidence="4 9" id="KW-0808">Transferase</keyword>
<dbReference type="InterPro" id="IPR036594">
    <property type="entry name" value="Meth_synthase_dom"/>
</dbReference>
<dbReference type="InterPro" id="IPR011822">
    <property type="entry name" value="MetH"/>
</dbReference>
<keyword evidence="9" id="KW-0949">S-adenosyl-L-methionine</keyword>
<dbReference type="CDD" id="cd02069">
    <property type="entry name" value="methionine_synthase_B12_BD"/>
    <property type="match status" value="1"/>
</dbReference>
<dbReference type="InterPro" id="IPR004223">
    <property type="entry name" value="VitB12-dep_Met_synth_activ_dom"/>
</dbReference>
<evidence type="ECO:0000256" key="8">
    <source>
        <dbReference type="NCBIfam" id="TIGR02082"/>
    </source>
</evidence>
<dbReference type="Pfam" id="PF02607">
    <property type="entry name" value="B12-binding_2"/>
    <property type="match status" value="1"/>
</dbReference>
<keyword evidence="2 9" id="KW-0489">Methyltransferase</keyword>
<dbReference type="NCBIfam" id="TIGR02082">
    <property type="entry name" value="metH"/>
    <property type="match status" value="1"/>
</dbReference>
<dbReference type="InterPro" id="IPR011005">
    <property type="entry name" value="Dihydropteroate_synth-like_sf"/>
</dbReference>
<dbReference type="InterPro" id="IPR000489">
    <property type="entry name" value="Pterin-binding_dom"/>
</dbReference>
<comment type="function">
    <text evidence="9">Catalyzes the transfer of a methyl group from methyl-cobalamin to homocysteine, yielding enzyme-bound cob(I)alamin and methionine. Subsequently, remethylates the cofactor using methyltetrahydrofolate.</text>
</comment>
<dbReference type="PROSITE" id="PS50974">
    <property type="entry name" value="ADOMET_ACTIVATION"/>
    <property type="match status" value="1"/>
</dbReference>
<dbReference type="Gene3D" id="1.10.1240.10">
    <property type="entry name" value="Methionine synthase domain"/>
    <property type="match status" value="1"/>
</dbReference>
<dbReference type="PANTHER" id="PTHR45833:SF1">
    <property type="entry name" value="METHIONINE SYNTHASE"/>
    <property type="match status" value="1"/>
</dbReference>
<evidence type="ECO:0000256" key="4">
    <source>
        <dbReference type="ARBA" id="ARBA00022679"/>
    </source>
</evidence>
<keyword evidence="9" id="KW-0486">Methionine biosynthesis</keyword>
<keyword evidence="6" id="KW-0677">Repeat</keyword>
<feature type="domain" description="Pterin-binding" evidence="10">
    <location>
        <begin position="5"/>
        <end position="266"/>
    </location>
</feature>
<comment type="domain">
    <text evidence="9">Modular enzyme with four functionally distinct domains. The isolated Hcy-binding domain catalyzes methyl transfer from free methylcobalamin to homocysteine. The Hcy-binding domain in association with the pterin-binding domain catalyzes the methylation of cob(I)alamin by methyltetrahydrofolate and the methylation of homocysteine. The B12-binding domain binds the cofactor. The AdoMet activation domain binds S-adenosyl-L-methionine. Under aerobic conditions cob(I)alamin can be converted to inactive cob(II)alamin. Reductive methylation by S-adenosyl-L-methionine and flavodoxin regenerates methylcobalamin.</text>
</comment>
<dbReference type="SUPFAM" id="SSF51717">
    <property type="entry name" value="Dihydropteroate synthetase-like"/>
    <property type="match status" value="1"/>
</dbReference>
<keyword evidence="7 9" id="KW-0170">Cobalt</keyword>
<evidence type="ECO:0000259" key="10">
    <source>
        <dbReference type="PROSITE" id="PS50972"/>
    </source>
</evidence>
<comment type="caution">
    <text evidence="14">The sequence shown here is derived from an EMBL/GenBank/DDBJ whole genome shotgun (WGS) entry which is preliminary data.</text>
</comment>
<organism evidence="14 15">
    <name type="scientific">Brevundimonas terrae</name>
    <dbReference type="NCBI Taxonomy" id="363631"/>
    <lineage>
        <taxon>Bacteria</taxon>
        <taxon>Pseudomonadati</taxon>
        <taxon>Pseudomonadota</taxon>
        <taxon>Alphaproteobacteria</taxon>
        <taxon>Caulobacterales</taxon>
        <taxon>Caulobacteraceae</taxon>
        <taxon>Brevundimonas</taxon>
    </lineage>
</organism>
<dbReference type="Gene3D" id="3.10.196.10">
    <property type="entry name" value="Vitamin B12-dependent methionine synthase, activation domain"/>
    <property type="match status" value="1"/>
</dbReference>
<dbReference type="Proteomes" id="UP001500791">
    <property type="component" value="Unassembled WGS sequence"/>
</dbReference>
<dbReference type="InterPro" id="IPR036724">
    <property type="entry name" value="Cobalamin-bd_sf"/>
</dbReference>
<evidence type="ECO:0000256" key="2">
    <source>
        <dbReference type="ARBA" id="ARBA00022603"/>
    </source>
</evidence>
<dbReference type="Gene3D" id="3.20.20.20">
    <property type="entry name" value="Dihydropteroate synthase-like"/>
    <property type="match status" value="1"/>
</dbReference>
<dbReference type="Pfam" id="PF00809">
    <property type="entry name" value="Pterin_bind"/>
    <property type="match status" value="1"/>
</dbReference>
<keyword evidence="9" id="KW-0028">Amino-acid biosynthesis</keyword>
<dbReference type="PIRSF" id="PIRSF000381">
    <property type="entry name" value="MetH"/>
    <property type="match status" value="1"/>
</dbReference>
<dbReference type="PROSITE" id="PS50972">
    <property type="entry name" value="PTERIN_BINDING"/>
    <property type="match status" value="1"/>
</dbReference>
<dbReference type="CDD" id="cd00740">
    <property type="entry name" value="MeTr"/>
    <property type="match status" value="1"/>
</dbReference>
<protein>
    <recommendedName>
        <fullName evidence="8 9">Methionine synthase</fullName>
        <ecNumber evidence="8 9">2.1.1.13</ecNumber>
    </recommendedName>
    <alternativeName>
        <fullName evidence="9">5-methyltetrahydrofolate--homocysteine methyltransferase</fullName>
    </alternativeName>
</protein>
<keyword evidence="5 9" id="KW-0479">Metal-binding</keyword>
<dbReference type="RefSeq" id="WP_167177171.1">
    <property type="nucleotide sequence ID" value="NZ_BAAAEJ010000007.1"/>
</dbReference>
<dbReference type="Gene3D" id="3.40.50.280">
    <property type="entry name" value="Cobalamin-binding domain"/>
    <property type="match status" value="1"/>
</dbReference>
<dbReference type="InterPro" id="IPR006158">
    <property type="entry name" value="Cobalamin-bd"/>
</dbReference>
<dbReference type="EMBL" id="BAAAEJ010000007">
    <property type="protein sequence ID" value="GAA0392789.1"/>
    <property type="molecule type" value="Genomic_DNA"/>
</dbReference>
<gene>
    <name evidence="14" type="primary">metH</name>
    <name evidence="14" type="ORF">GCM10009093_19220</name>
</gene>
<evidence type="ECO:0000256" key="3">
    <source>
        <dbReference type="ARBA" id="ARBA00022628"/>
    </source>
</evidence>
<dbReference type="SUPFAM" id="SSF47644">
    <property type="entry name" value="Methionine synthase domain"/>
    <property type="match status" value="1"/>
</dbReference>
<dbReference type="PROSITE" id="PS51337">
    <property type="entry name" value="B12_BINDING_NTER"/>
    <property type="match status" value="1"/>
</dbReference>
<dbReference type="Gene3D" id="1.10.288.10">
    <property type="entry name" value="Cobalamin-dependent Methionine Synthase, domain 2"/>
    <property type="match status" value="1"/>
</dbReference>
<evidence type="ECO:0000313" key="15">
    <source>
        <dbReference type="Proteomes" id="UP001500791"/>
    </source>
</evidence>
<feature type="domain" description="B12-binding" evidence="12">
    <location>
        <begin position="399"/>
        <end position="535"/>
    </location>
</feature>
<evidence type="ECO:0000256" key="9">
    <source>
        <dbReference type="PIRNR" id="PIRNR000381"/>
    </source>
</evidence>
<comment type="pathway">
    <text evidence="9">Amino-acid biosynthesis; L-methionine biosynthesis via de novo pathway; L-methionine from L-homocysteine (MetH route): step 1/1.</text>
</comment>
<dbReference type="SMART" id="SM01018">
    <property type="entry name" value="B12-binding_2"/>
    <property type="match status" value="1"/>
</dbReference>
<dbReference type="PROSITE" id="PS51332">
    <property type="entry name" value="B12_BINDING"/>
    <property type="match status" value="1"/>
</dbReference>
<dbReference type="SUPFAM" id="SSF52242">
    <property type="entry name" value="Cobalamin (vitamin B12)-binding domain"/>
    <property type="match status" value="1"/>
</dbReference>
<dbReference type="InterPro" id="IPR033706">
    <property type="entry name" value="Met_synthase_B12-bd"/>
</dbReference>
<comment type="catalytic activity">
    <reaction evidence="9">
        <text>(6S)-5-methyl-5,6,7,8-tetrahydrofolate + L-homocysteine = (6S)-5,6,7,8-tetrahydrofolate + L-methionine</text>
        <dbReference type="Rhea" id="RHEA:11172"/>
        <dbReference type="ChEBI" id="CHEBI:18608"/>
        <dbReference type="ChEBI" id="CHEBI:57453"/>
        <dbReference type="ChEBI" id="CHEBI:57844"/>
        <dbReference type="ChEBI" id="CHEBI:58199"/>
        <dbReference type="EC" id="2.1.1.13"/>
    </reaction>
</comment>
<comment type="cofactor">
    <cofactor evidence="9">
        <name>methylcob(III)alamin</name>
        <dbReference type="ChEBI" id="CHEBI:28115"/>
    </cofactor>
</comment>
<reference evidence="15" key="1">
    <citation type="journal article" date="2019" name="Int. J. Syst. Evol. Microbiol.">
        <title>The Global Catalogue of Microorganisms (GCM) 10K type strain sequencing project: providing services to taxonomists for standard genome sequencing and annotation.</title>
        <authorList>
            <consortium name="The Broad Institute Genomics Platform"/>
            <consortium name="The Broad Institute Genome Sequencing Center for Infectious Disease"/>
            <person name="Wu L."/>
            <person name="Ma J."/>
        </authorList>
    </citation>
    <scope>NUCLEOTIDE SEQUENCE [LARGE SCALE GENOMIC DNA]</scope>
    <source>
        <strain evidence="15">JCM 13476</strain>
    </source>
</reference>
<dbReference type="EC" id="2.1.1.13" evidence="8 9"/>
<feature type="domain" description="AdoMet activation" evidence="11">
    <location>
        <begin position="551"/>
        <end position="878"/>
    </location>
</feature>
<dbReference type="Pfam" id="PF02965">
    <property type="entry name" value="Met_synt_B12"/>
    <property type="match status" value="1"/>
</dbReference>
<evidence type="ECO:0000259" key="11">
    <source>
        <dbReference type="PROSITE" id="PS50974"/>
    </source>
</evidence>
<evidence type="ECO:0000259" key="12">
    <source>
        <dbReference type="PROSITE" id="PS51332"/>
    </source>
</evidence>
<evidence type="ECO:0000256" key="5">
    <source>
        <dbReference type="ARBA" id="ARBA00022723"/>
    </source>
</evidence>
<dbReference type="InterPro" id="IPR003759">
    <property type="entry name" value="Cbl-bd_cap"/>
</dbReference>
<feature type="domain" description="B12-binding N-terminal" evidence="13">
    <location>
        <begin position="301"/>
        <end position="395"/>
    </location>
</feature>
<comment type="cofactor">
    <cofactor evidence="9">
        <name>Zn(2+)</name>
        <dbReference type="ChEBI" id="CHEBI:29105"/>
    </cofactor>
</comment>
<proteinExistence type="inferred from homology"/>
<dbReference type="SUPFAM" id="SSF56507">
    <property type="entry name" value="Methionine synthase activation domain-like"/>
    <property type="match status" value="1"/>
</dbReference>
<evidence type="ECO:0000256" key="1">
    <source>
        <dbReference type="ARBA" id="ARBA00010398"/>
    </source>
</evidence>
<dbReference type="PANTHER" id="PTHR45833">
    <property type="entry name" value="METHIONINE SYNTHASE"/>
    <property type="match status" value="1"/>
</dbReference>
<accession>A0ABP3I706</accession>
<comment type="similarity">
    <text evidence="1">Belongs to the vitamin-B12 dependent methionine synthase family.</text>
</comment>
<keyword evidence="9" id="KW-0862">Zinc</keyword>
<evidence type="ECO:0000256" key="6">
    <source>
        <dbReference type="ARBA" id="ARBA00022737"/>
    </source>
</evidence>
<keyword evidence="3 9" id="KW-0846">Cobalamin</keyword>
<dbReference type="Pfam" id="PF02310">
    <property type="entry name" value="B12-binding"/>
    <property type="match status" value="1"/>
</dbReference>
<dbReference type="InterPro" id="IPR050554">
    <property type="entry name" value="Met_Synthase/Corrinoid"/>
</dbReference>
<evidence type="ECO:0000259" key="13">
    <source>
        <dbReference type="PROSITE" id="PS51337"/>
    </source>
</evidence>
<evidence type="ECO:0000256" key="7">
    <source>
        <dbReference type="ARBA" id="ARBA00023285"/>
    </source>
</evidence>
<keyword evidence="15" id="KW-1185">Reference proteome</keyword>
<name>A0ABP3I706_9CAUL</name>
<dbReference type="NCBIfam" id="NF007024">
    <property type="entry name" value="PRK09490.1"/>
    <property type="match status" value="1"/>
</dbReference>
<sequence>MRPVFINVGERTNVTGSAKFRKLVVEGDYTAALDVARQQVEAGAQVIDVNMDEGLLDGPKAMRTFLNLIAAEPDIARVPLMIDSSKWEVIEAGLKCVQGKPIVNSISMKEGEEAFRHHAVQCLRYGAAVVVMAFDEQGQADTAARKIEICTRAYNILVNEVGFPPEDIIFDPNIFAVATGIEEHDNYAVDFIEAVKVIKATLPYARVSGGVSNVSFSFRGNEPVRRAIHSVFLYHAINAGMDMGIVNAGDLPVYDDIDAELREAVEDVILNRRQRTNVSNTERLVDMAPRYKGEKGAAKVVDLKWREQPVAGRIAHALVHGITEFIVEDTEEARANVDRPLHVIEGPLMDGMNVVGDLFGAGKMFLPQVVKSARVMKQAVAYLEPYMEAEKAGQERSSAGRILMATVKGDVHDIGKNIVGVVLQCNNYEVVDLGVMVPADRILDEAIAHNCDIVGLSGLITPSLDEMVFVAAEMERRGMNLPLLIGGATTSRTHTAVKIEPTYDRGSTTYVIDASRAVGVVAGLLSPTDKAKNEAATREEYVRIREQYARGQVVKARAALPDARANRFKAENPTPAPKPTFIGTRAFEWDLQDLADHIDWTPFFASWELIGRFPQILEDEIVGTAAQDLYRDARAMLEKIVVEKWYTAKGVAGFWPANARGDDIVVWTDESRTTEAARFHGLRQQIAKSNGKPNLCISDFVAEDGDDYIGAFAVTAGHGELAKAKEFKDAGDDYSSIMATALADRLAEAFAERLHKEVRTTLWGYVPDEQTTVQDLIEEKYLGIRPAPGYPAQPDHTEKATLFRLLDAEAQAGMELTESFAMNPPASVSGLYFGHVESHYFGVGKIDRDQIKSYAKRKGWDIATAERWLSPILNYDPSKIAKEQAA</sequence>